<dbReference type="STRING" id="59895.A0A103XJN8"/>
<dbReference type="EMBL" id="LEKV01004880">
    <property type="protein sequence ID" value="KVH92013.1"/>
    <property type="molecule type" value="Genomic_DNA"/>
</dbReference>
<dbReference type="Gene3D" id="1.25.40.20">
    <property type="entry name" value="Ankyrin repeat-containing domain"/>
    <property type="match status" value="1"/>
</dbReference>
<keyword evidence="2" id="KW-1185">Reference proteome</keyword>
<dbReference type="InterPro" id="IPR036770">
    <property type="entry name" value="Ankyrin_rpt-contain_sf"/>
</dbReference>
<evidence type="ECO:0000313" key="1">
    <source>
        <dbReference type="EMBL" id="KVH92013.1"/>
    </source>
</evidence>
<proteinExistence type="predicted"/>
<protein>
    <submittedName>
        <fullName evidence="1">Ankyrin repeat-containing domain-containing protein</fullName>
    </submittedName>
</protein>
<dbReference type="Proteomes" id="UP000243975">
    <property type="component" value="Unassembled WGS sequence"/>
</dbReference>
<accession>A0A103XJN8</accession>
<comment type="caution">
    <text evidence="1">The sequence shown here is derived from an EMBL/GenBank/DDBJ whole genome shotgun (WGS) entry which is preliminary data.</text>
</comment>
<dbReference type="Gramene" id="KVH92013">
    <property type="protein sequence ID" value="KVH92013"/>
    <property type="gene ID" value="Ccrd_005958"/>
</dbReference>
<evidence type="ECO:0000313" key="2">
    <source>
        <dbReference type="Proteomes" id="UP000243975"/>
    </source>
</evidence>
<gene>
    <name evidence="1" type="ORF">Ccrd_005958</name>
</gene>
<organism evidence="1 2">
    <name type="scientific">Cynara cardunculus var. scolymus</name>
    <name type="common">Globe artichoke</name>
    <name type="synonym">Cynara scolymus</name>
    <dbReference type="NCBI Taxonomy" id="59895"/>
    <lineage>
        <taxon>Eukaryota</taxon>
        <taxon>Viridiplantae</taxon>
        <taxon>Streptophyta</taxon>
        <taxon>Embryophyta</taxon>
        <taxon>Tracheophyta</taxon>
        <taxon>Spermatophyta</taxon>
        <taxon>Magnoliopsida</taxon>
        <taxon>eudicotyledons</taxon>
        <taxon>Gunneridae</taxon>
        <taxon>Pentapetalae</taxon>
        <taxon>asterids</taxon>
        <taxon>campanulids</taxon>
        <taxon>Asterales</taxon>
        <taxon>Asteraceae</taxon>
        <taxon>Carduoideae</taxon>
        <taxon>Cardueae</taxon>
        <taxon>Carduinae</taxon>
        <taxon>Cynara</taxon>
    </lineage>
</organism>
<sequence length="67" mass="7288">MMIEEDVELQNKNLNTALSLAAAAGTVHDIAKIMVEKKRALLTIPGSQAMMPLYVVAVFGKSDMVIR</sequence>
<dbReference type="AlphaFoldDB" id="A0A103XJN8"/>
<reference evidence="1 2" key="1">
    <citation type="journal article" date="2016" name="Sci. Rep.">
        <title>The genome sequence of the outbreeding globe artichoke constructed de novo incorporating a phase-aware low-pass sequencing strategy of F1 progeny.</title>
        <authorList>
            <person name="Scaglione D."/>
            <person name="Reyes-Chin-Wo S."/>
            <person name="Acquadro A."/>
            <person name="Froenicke L."/>
            <person name="Portis E."/>
            <person name="Beitel C."/>
            <person name="Tirone M."/>
            <person name="Mauro R."/>
            <person name="Lo Monaco A."/>
            <person name="Mauromicale G."/>
            <person name="Faccioli P."/>
            <person name="Cattivelli L."/>
            <person name="Rieseberg L."/>
            <person name="Michelmore R."/>
            <person name="Lanteri S."/>
        </authorList>
    </citation>
    <scope>NUCLEOTIDE SEQUENCE [LARGE SCALE GENOMIC DNA]</scope>
    <source>
        <strain evidence="1">2C</strain>
    </source>
</reference>
<name>A0A103XJN8_CYNCS</name>